<reference evidence="1" key="1">
    <citation type="journal article" date="2014" name="Front. Microbiol.">
        <title>High frequency of phylogenetically diverse reductive dehalogenase-homologous genes in deep subseafloor sedimentary metagenomes.</title>
        <authorList>
            <person name="Kawai M."/>
            <person name="Futagami T."/>
            <person name="Toyoda A."/>
            <person name="Takaki Y."/>
            <person name="Nishi S."/>
            <person name="Hori S."/>
            <person name="Arai W."/>
            <person name="Tsubouchi T."/>
            <person name="Morono Y."/>
            <person name="Uchiyama I."/>
            <person name="Ito T."/>
            <person name="Fujiyama A."/>
            <person name="Inagaki F."/>
            <person name="Takami H."/>
        </authorList>
    </citation>
    <scope>NUCLEOTIDE SEQUENCE</scope>
    <source>
        <strain evidence="1">Expedition CK06-06</strain>
    </source>
</reference>
<gene>
    <name evidence="1" type="ORF">S01H1_69640</name>
</gene>
<evidence type="ECO:0008006" key="2">
    <source>
        <dbReference type="Google" id="ProtNLM"/>
    </source>
</evidence>
<dbReference type="EMBL" id="BARS01046248">
    <property type="protein sequence ID" value="GAG40958.1"/>
    <property type="molecule type" value="Genomic_DNA"/>
</dbReference>
<sequence length="56" mass="6411">IVLKDNLVIETLKHFKDDVREVKTGLECGIKIAGFDDVKVDDVFDFYEIVKVARTL</sequence>
<comment type="caution">
    <text evidence="1">The sequence shown here is derived from an EMBL/GenBank/DDBJ whole genome shotgun (WGS) entry which is preliminary data.</text>
</comment>
<dbReference type="SUPFAM" id="SSF50447">
    <property type="entry name" value="Translation proteins"/>
    <property type="match status" value="1"/>
</dbReference>
<dbReference type="GO" id="GO:0005525">
    <property type="term" value="F:GTP binding"/>
    <property type="evidence" value="ECO:0007669"/>
    <property type="project" value="InterPro"/>
</dbReference>
<organism evidence="1">
    <name type="scientific">marine sediment metagenome</name>
    <dbReference type="NCBI Taxonomy" id="412755"/>
    <lineage>
        <taxon>unclassified sequences</taxon>
        <taxon>metagenomes</taxon>
        <taxon>ecological metagenomes</taxon>
    </lineage>
</organism>
<dbReference type="GO" id="GO:0003743">
    <property type="term" value="F:translation initiation factor activity"/>
    <property type="evidence" value="ECO:0007669"/>
    <property type="project" value="InterPro"/>
</dbReference>
<feature type="non-terminal residue" evidence="1">
    <location>
        <position position="1"/>
    </location>
</feature>
<dbReference type="PROSITE" id="PS01176">
    <property type="entry name" value="IF2"/>
    <property type="match status" value="1"/>
</dbReference>
<dbReference type="InterPro" id="IPR009000">
    <property type="entry name" value="Transl_B-barrel_sf"/>
</dbReference>
<dbReference type="InterPro" id="IPR000178">
    <property type="entry name" value="TF_IF2_bacterial-like"/>
</dbReference>
<evidence type="ECO:0000313" key="1">
    <source>
        <dbReference type="EMBL" id="GAG40958.1"/>
    </source>
</evidence>
<dbReference type="GO" id="GO:0003924">
    <property type="term" value="F:GTPase activity"/>
    <property type="evidence" value="ECO:0007669"/>
    <property type="project" value="InterPro"/>
</dbReference>
<name>X0XWP0_9ZZZZ</name>
<dbReference type="Gene3D" id="2.40.30.10">
    <property type="entry name" value="Translation factors"/>
    <property type="match status" value="1"/>
</dbReference>
<dbReference type="AlphaFoldDB" id="X0XWP0"/>
<accession>X0XWP0</accession>
<protein>
    <recommendedName>
        <fullName evidence="2">Translation initiation factor IF- 2 domain-containing protein</fullName>
    </recommendedName>
</protein>
<proteinExistence type="predicted"/>